<dbReference type="PATRIC" id="fig|29422.6.peg.599"/>
<dbReference type="RefSeq" id="WP_058440665.1">
    <property type="nucleotide sequence ID" value="NZ_CAAAHU010000007.1"/>
</dbReference>
<dbReference type="InterPro" id="IPR023753">
    <property type="entry name" value="FAD/NAD-binding_dom"/>
</dbReference>
<dbReference type="OrthoDB" id="9781621at2"/>
<keyword evidence="6" id="KW-0812">Transmembrane</keyword>
<keyword evidence="6" id="KW-1133">Transmembrane helix</keyword>
<comment type="caution">
    <text evidence="8">The sequence shown here is derived from an EMBL/GenBank/DDBJ whole genome shotgun (WGS) entry which is preliminary data.</text>
</comment>
<dbReference type="InterPro" id="IPR051169">
    <property type="entry name" value="NADH-Q_oxidoreductase"/>
</dbReference>
<dbReference type="PANTHER" id="PTHR42913:SF3">
    <property type="entry name" value="64 KDA MITOCHONDRIAL NADH DEHYDROGENASE (EUROFUNG)"/>
    <property type="match status" value="1"/>
</dbReference>
<evidence type="ECO:0000256" key="3">
    <source>
        <dbReference type="ARBA" id="ARBA00022630"/>
    </source>
</evidence>
<keyword evidence="4" id="KW-0274">FAD</keyword>
<dbReference type="GO" id="GO:0019646">
    <property type="term" value="P:aerobic electron transport chain"/>
    <property type="evidence" value="ECO:0007669"/>
    <property type="project" value="TreeGrafter"/>
</dbReference>
<dbReference type="AlphaFoldDB" id="A0A0W0SUK9"/>
<dbReference type="PANTHER" id="PTHR42913">
    <property type="entry name" value="APOPTOSIS-INDUCING FACTOR 1"/>
    <property type="match status" value="1"/>
</dbReference>
<sequence>MNKAQTQHHILVVGGGAGGLELVTRLGHSLGKQGKARITLVDEHAVHLWKPLLHEVAAGSLDSNIDQINYYAHATDNYYYYQPGKMEGLEREKKRIVLAALNNEHGEELIPKRTLAYDTLVLAVGSLSNDFNTPGVKKHCLSLDNLEQANLFQREYLNKLLGTQYGCGLPHSPLKIVIVGGGATGVELAAELHYSLRQANTYGLDHEAIRLAQITLVEGAPRILSHLPDVVAAAINERLKSLSIAVYTNEMVTTAMKDGIHTKSGKFFPADLCVWAAGVKAPDFLTQLDGLETDSINRLIVNITLQTTNDDNIFALGDCANFIDPVLKTSIPPRAQTAHQQAQILAKSLKNRLNNKPLLPFRYHDRGSLVTLSCYDTFGNIKSFYKMQHYIGGKIAQSVYRSLYFMHLIALYGFFGALTVRRAKKLLTKTRPRLKLHFSKY</sequence>
<evidence type="ECO:0000256" key="1">
    <source>
        <dbReference type="ARBA" id="ARBA00001974"/>
    </source>
</evidence>
<gene>
    <name evidence="8" type="primary">ndh</name>
    <name evidence="8" type="ORF">Lbru_0570</name>
</gene>
<evidence type="ECO:0000259" key="7">
    <source>
        <dbReference type="Pfam" id="PF07992"/>
    </source>
</evidence>
<keyword evidence="3" id="KW-0285">Flavoprotein</keyword>
<protein>
    <submittedName>
        <fullName evidence="8">Respiratory NADH dehydrogenase 2/cupric reductase</fullName>
        <ecNumber evidence="8">1.16.1.-</ecNumber>
    </submittedName>
</protein>
<dbReference type="EMBL" id="LNXV01000004">
    <property type="protein sequence ID" value="KTC86629.1"/>
    <property type="molecule type" value="Genomic_DNA"/>
</dbReference>
<dbReference type="Pfam" id="PF07992">
    <property type="entry name" value="Pyr_redox_2"/>
    <property type="match status" value="1"/>
</dbReference>
<dbReference type="STRING" id="29422.Lbru_0570"/>
<dbReference type="PRINTS" id="PR00411">
    <property type="entry name" value="PNDRDTASEI"/>
</dbReference>
<organism evidence="8 9">
    <name type="scientific">Legionella brunensis</name>
    <dbReference type="NCBI Taxonomy" id="29422"/>
    <lineage>
        <taxon>Bacteria</taxon>
        <taxon>Pseudomonadati</taxon>
        <taxon>Pseudomonadota</taxon>
        <taxon>Gammaproteobacteria</taxon>
        <taxon>Legionellales</taxon>
        <taxon>Legionellaceae</taxon>
        <taxon>Legionella</taxon>
    </lineage>
</organism>
<keyword evidence="5 8" id="KW-0560">Oxidoreductase</keyword>
<dbReference type="EC" id="1.16.1.-" evidence="8"/>
<evidence type="ECO:0000313" key="8">
    <source>
        <dbReference type="EMBL" id="KTC86629.1"/>
    </source>
</evidence>
<comment type="cofactor">
    <cofactor evidence="1">
        <name>FAD</name>
        <dbReference type="ChEBI" id="CHEBI:57692"/>
    </cofactor>
</comment>
<proteinExistence type="inferred from homology"/>
<evidence type="ECO:0000256" key="2">
    <source>
        <dbReference type="ARBA" id="ARBA00005272"/>
    </source>
</evidence>
<reference evidence="8 9" key="1">
    <citation type="submission" date="2015-11" db="EMBL/GenBank/DDBJ databases">
        <title>Genomic analysis of 38 Legionella species identifies large and diverse effector repertoires.</title>
        <authorList>
            <person name="Burstein D."/>
            <person name="Amaro F."/>
            <person name="Zusman T."/>
            <person name="Lifshitz Z."/>
            <person name="Cohen O."/>
            <person name="Gilbert J.A."/>
            <person name="Pupko T."/>
            <person name="Shuman H.A."/>
            <person name="Segal G."/>
        </authorList>
    </citation>
    <scope>NUCLEOTIDE SEQUENCE [LARGE SCALE GENOMIC DNA]</scope>
    <source>
        <strain evidence="8 9">ATCC 43878</strain>
    </source>
</reference>
<feature type="transmembrane region" description="Helical" evidence="6">
    <location>
        <begin position="404"/>
        <end position="423"/>
    </location>
</feature>
<keyword evidence="6" id="KW-0472">Membrane</keyword>
<accession>A0A0W0SUK9</accession>
<name>A0A0W0SUK9_9GAMM</name>
<evidence type="ECO:0000256" key="6">
    <source>
        <dbReference type="SAM" id="Phobius"/>
    </source>
</evidence>
<dbReference type="InterPro" id="IPR036188">
    <property type="entry name" value="FAD/NAD-bd_sf"/>
</dbReference>
<dbReference type="GO" id="GO:0003955">
    <property type="term" value="F:NAD(P)H dehydrogenase (quinone) activity"/>
    <property type="evidence" value="ECO:0007669"/>
    <property type="project" value="TreeGrafter"/>
</dbReference>
<dbReference type="Gene3D" id="3.50.50.100">
    <property type="match status" value="1"/>
</dbReference>
<comment type="similarity">
    <text evidence="2">Belongs to the NADH dehydrogenase family.</text>
</comment>
<feature type="domain" description="FAD/NAD(P)-binding" evidence="7">
    <location>
        <begin position="9"/>
        <end position="342"/>
    </location>
</feature>
<dbReference type="PRINTS" id="PR00368">
    <property type="entry name" value="FADPNR"/>
</dbReference>
<evidence type="ECO:0000313" key="9">
    <source>
        <dbReference type="Proteomes" id="UP000054742"/>
    </source>
</evidence>
<dbReference type="Proteomes" id="UP000054742">
    <property type="component" value="Unassembled WGS sequence"/>
</dbReference>
<dbReference type="SUPFAM" id="SSF51905">
    <property type="entry name" value="FAD/NAD(P)-binding domain"/>
    <property type="match status" value="1"/>
</dbReference>
<evidence type="ECO:0000256" key="4">
    <source>
        <dbReference type="ARBA" id="ARBA00022827"/>
    </source>
</evidence>
<evidence type="ECO:0000256" key="5">
    <source>
        <dbReference type="ARBA" id="ARBA00023002"/>
    </source>
</evidence>
<keyword evidence="9" id="KW-1185">Reference proteome</keyword>